<gene>
    <name evidence="2" type="ORF">V8G54_029396</name>
</gene>
<dbReference type="Proteomes" id="UP001374535">
    <property type="component" value="Chromosome 9"/>
</dbReference>
<evidence type="ECO:0000313" key="2">
    <source>
        <dbReference type="EMBL" id="WVY97245.1"/>
    </source>
</evidence>
<evidence type="ECO:0000313" key="3">
    <source>
        <dbReference type="Proteomes" id="UP001374535"/>
    </source>
</evidence>
<feature type="region of interest" description="Disordered" evidence="1">
    <location>
        <begin position="104"/>
        <end position="131"/>
    </location>
</feature>
<reference evidence="2 3" key="1">
    <citation type="journal article" date="2023" name="Life. Sci Alliance">
        <title>Evolutionary insights into 3D genome organization and epigenetic landscape of Vigna mungo.</title>
        <authorList>
            <person name="Junaid A."/>
            <person name="Singh B."/>
            <person name="Bhatia S."/>
        </authorList>
    </citation>
    <scope>NUCLEOTIDE SEQUENCE [LARGE SCALE GENOMIC DNA]</scope>
    <source>
        <strain evidence="2">Urdbean</strain>
    </source>
</reference>
<accession>A0AAQ3MUJ3</accession>
<protein>
    <submittedName>
        <fullName evidence="2">Uncharacterized protein</fullName>
    </submittedName>
</protein>
<organism evidence="2 3">
    <name type="scientific">Vigna mungo</name>
    <name type="common">Black gram</name>
    <name type="synonym">Phaseolus mungo</name>
    <dbReference type="NCBI Taxonomy" id="3915"/>
    <lineage>
        <taxon>Eukaryota</taxon>
        <taxon>Viridiplantae</taxon>
        <taxon>Streptophyta</taxon>
        <taxon>Embryophyta</taxon>
        <taxon>Tracheophyta</taxon>
        <taxon>Spermatophyta</taxon>
        <taxon>Magnoliopsida</taxon>
        <taxon>eudicotyledons</taxon>
        <taxon>Gunneridae</taxon>
        <taxon>Pentapetalae</taxon>
        <taxon>rosids</taxon>
        <taxon>fabids</taxon>
        <taxon>Fabales</taxon>
        <taxon>Fabaceae</taxon>
        <taxon>Papilionoideae</taxon>
        <taxon>50 kb inversion clade</taxon>
        <taxon>NPAAA clade</taxon>
        <taxon>indigoferoid/millettioid clade</taxon>
        <taxon>Phaseoleae</taxon>
        <taxon>Vigna</taxon>
    </lineage>
</organism>
<dbReference type="AlphaFoldDB" id="A0AAQ3MUJ3"/>
<proteinExistence type="predicted"/>
<name>A0AAQ3MUJ3_VIGMU</name>
<feature type="compositionally biased region" description="Basic and acidic residues" evidence="1">
    <location>
        <begin position="110"/>
        <end position="120"/>
    </location>
</feature>
<evidence type="ECO:0000256" key="1">
    <source>
        <dbReference type="SAM" id="MobiDB-lite"/>
    </source>
</evidence>
<keyword evidence="3" id="KW-1185">Reference proteome</keyword>
<dbReference type="EMBL" id="CP144692">
    <property type="protein sequence ID" value="WVY97245.1"/>
    <property type="molecule type" value="Genomic_DNA"/>
</dbReference>
<sequence>MNNHSRLLDVLQELLGHRQSILSTGCSPEIPGPRATIHVYWEILLELLGQGRSFSCIGMFSRNSWAMDDHSRLLGGSLRTPGSQTVILVYWDVLQELLGHGRPFTPTRRSTNERRLEAHSPIRQIQPPSNL</sequence>